<comment type="subcellular location">
    <subcellularLocation>
        <location evidence="1">Endomembrane system</location>
        <topology evidence="1">Multi-pass membrane protein</topology>
    </subcellularLocation>
</comment>
<dbReference type="AlphaFoldDB" id="A0A857DG92"/>
<evidence type="ECO:0000313" key="7">
    <source>
        <dbReference type="EMBL" id="QGZ99521.1"/>
    </source>
</evidence>
<evidence type="ECO:0000259" key="6">
    <source>
        <dbReference type="Pfam" id="PF06803"/>
    </source>
</evidence>
<name>A0A857DG92_9FIRM</name>
<feature type="transmembrane region" description="Helical" evidence="5">
    <location>
        <begin position="85"/>
        <end position="104"/>
    </location>
</feature>
<keyword evidence="4 5" id="KW-0472">Membrane</keyword>
<reference evidence="7 8" key="1">
    <citation type="submission" date="2019-12" db="EMBL/GenBank/DDBJ databases">
        <title>Sequence classification of anaerobic respiratory reductive dehalogenases: First we see many, then we see few.</title>
        <authorList>
            <person name="Molenda O."/>
            <person name="Puentes Jacome L.A."/>
            <person name="Cao X."/>
            <person name="Nesbo C.L."/>
            <person name="Tang S."/>
            <person name="Morson N."/>
            <person name="Patron J."/>
            <person name="Lomheim L."/>
            <person name="Wishart D.S."/>
            <person name="Edwards E.A."/>
        </authorList>
    </citation>
    <scope>NUCLEOTIDE SEQUENCE [LARGE SCALE GENOMIC DNA]</scope>
    <source>
        <strain evidence="7 8">12DCA</strain>
    </source>
</reference>
<dbReference type="InterPro" id="IPR010652">
    <property type="entry name" value="DUF1232"/>
</dbReference>
<evidence type="ECO:0000256" key="4">
    <source>
        <dbReference type="ARBA" id="ARBA00023136"/>
    </source>
</evidence>
<protein>
    <submittedName>
        <fullName evidence="7">DUF1232 domain-containing protein</fullName>
    </submittedName>
</protein>
<organism evidence="7 8">
    <name type="scientific">Dehalobacter restrictus</name>
    <dbReference type="NCBI Taxonomy" id="55583"/>
    <lineage>
        <taxon>Bacteria</taxon>
        <taxon>Bacillati</taxon>
        <taxon>Bacillota</taxon>
        <taxon>Clostridia</taxon>
        <taxon>Eubacteriales</taxon>
        <taxon>Desulfitobacteriaceae</taxon>
        <taxon>Dehalobacter</taxon>
    </lineage>
</organism>
<dbReference type="GO" id="GO:0012505">
    <property type="term" value="C:endomembrane system"/>
    <property type="evidence" value="ECO:0007669"/>
    <property type="project" value="UniProtKB-SubCell"/>
</dbReference>
<keyword evidence="3 5" id="KW-1133">Transmembrane helix</keyword>
<dbReference type="EMBL" id="CP046996">
    <property type="protein sequence ID" value="QGZ99521.1"/>
    <property type="molecule type" value="Genomic_DNA"/>
</dbReference>
<evidence type="ECO:0000256" key="1">
    <source>
        <dbReference type="ARBA" id="ARBA00004127"/>
    </source>
</evidence>
<evidence type="ECO:0000256" key="5">
    <source>
        <dbReference type="SAM" id="Phobius"/>
    </source>
</evidence>
<keyword evidence="2 5" id="KW-0812">Transmembrane</keyword>
<accession>A0A857DG92</accession>
<evidence type="ECO:0000256" key="2">
    <source>
        <dbReference type="ARBA" id="ARBA00022692"/>
    </source>
</evidence>
<evidence type="ECO:0000313" key="8">
    <source>
        <dbReference type="Proteomes" id="UP000430508"/>
    </source>
</evidence>
<dbReference type="Pfam" id="PF06803">
    <property type="entry name" value="DUF1232"/>
    <property type="match status" value="1"/>
</dbReference>
<evidence type="ECO:0000256" key="3">
    <source>
        <dbReference type="ARBA" id="ARBA00022989"/>
    </source>
</evidence>
<proteinExistence type="predicted"/>
<feature type="domain" description="DUF1232" evidence="6">
    <location>
        <begin position="89"/>
        <end position="124"/>
    </location>
</feature>
<gene>
    <name evidence="7" type="ORF">GQ588_02050</name>
</gene>
<sequence length="145" mass="16771">MADNIKEIEQYEDAEIIVEPQEMERWQNKAKDYVDNPVKTENLLTEALKKADNNKNRDVIQNIWDKIQLLFSLLKDWLNGDYRTISKTAIISVIAGLIYFVSPVDLVPDWIAALGLVDDAAVLGLIFNQLDKELTKYKKWKSPEF</sequence>
<dbReference type="Proteomes" id="UP000430508">
    <property type="component" value="Chromosome"/>
</dbReference>
<dbReference type="RefSeq" id="WP_019225158.1">
    <property type="nucleotide sequence ID" value="NZ_CP046996.1"/>
</dbReference>